<dbReference type="EMBL" id="CAJQUM010000001">
    <property type="protein sequence ID" value="CAG4883326.1"/>
    <property type="molecule type" value="Genomic_DNA"/>
</dbReference>
<keyword evidence="1" id="KW-0472">Membrane</keyword>
<reference evidence="2" key="1">
    <citation type="submission" date="2021-04" db="EMBL/GenBank/DDBJ databases">
        <authorList>
            <person name="Hornung B."/>
        </authorList>
    </citation>
    <scope>NUCLEOTIDE SEQUENCE</scope>
    <source>
        <strain evidence="2">G5G6</strain>
    </source>
</reference>
<feature type="transmembrane region" description="Helical" evidence="1">
    <location>
        <begin position="106"/>
        <end position="131"/>
    </location>
</feature>
<gene>
    <name evidence="2" type="ORF">GTOL_11208</name>
</gene>
<organism evidence="2 3">
    <name type="scientific">Georgfuchsia toluolica</name>
    <dbReference type="NCBI Taxonomy" id="424218"/>
    <lineage>
        <taxon>Bacteria</taxon>
        <taxon>Pseudomonadati</taxon>
        <taxon>Pseudomonadota</taxon>
        <taxon>Betaproteobacteria</taxon>
        <taxon>Nitrosomonadales</taxon>
        <taxon>Sterolibacteriaceae</taxon>
        <taxon>Georgfuchsia</taxon>
    </lineage>
</organism>
<dbReference type="AlphaFoldDB" id="A0A916J6I6"/>
<name>A0A916J6I6_9PROT</name>
<comment type="caution">
    <text evidence="2">The sequence shown here is derived from an EMBL/GenBank/DDBJ whole genome shotgun (WGS) entry which is preliminary data.</text>
</comment>
<evidence type="ECO:0000256" key="1">
    <source>
        <dbReference type="SAM" id="Phobius"/>
    </source>
</evidence>
<feature type="transmembrane region" description="Helical" evidence="1">
    <location>
        <begin position="29"/>
        <end position="54"/>
    </location>
</feature>
<accession>A0A916J6I6</accession>
<evidence type="ECO:0000313" key="3">
    <source>
        <dbReference type="Proteomes" id="UP000742786"/>
    </source>
</evidence>
<evidence type="ECO:0000313" key="2">
    <source>
        <dbReference type="EMBL" id="CAG4883326.1"/>
    </source>
</evidence>
<keyword evidence="1" id="KW-1133">Transmembrane helix</keyword>
<protein>
    <submittedName>
        <fullName evidence="2">Uncharacterized protein</fullName>
    </submittedName>
</protein>
<keyword evidence="1" id="KW-0812">Transmembrane</keyword>
<keyword evidence="3" id="KW-1185">Reference proteome</keyword>
<sequence length="143" mass="15572">MIGIFRNPMSNLLFTNTVKAGRLLRMLGWVILAFTLGVGSAFGIALAIPVFTALDASMQSSLANALLRPMVPVAWILAVAACFGIAFLIVGAYIKKYKPWAKVSWVLLALMSLIYVPIGMMIGCFVLFYLAKGWKERPTVTGL</sequence>
<proteinExistence type="predicted"/>
<dbReference type="Proteomes" id="UP000742786">
    <property type="component" value="Unassembled WGS sequence"/>
</dbReference>
<feature type="transmembrane region" description="Helical" evidence="1">
    <location>
        <begin position="74"/>
        <end position="94"/>
    </location>
</feature>